<dbReference type="PANTHER" id="PTHR31435">
    <property type="entry name" value="PROTEIN NATD1"/>
    <property type="match status" value="1"/>
</dbReference>
<dbReference type="SUPFAM" id="SSF55729">
    <property type="entry name" value="Acyl-CoA N-acyltransferases (Nat)"/>
    <property type="match status" value="1"/>
</dbReference>
<dbReference type="Pfam" id="PF14542">
    <property type="entry name" value="Acetyltransf_CG"/>
    <property type="match status" value="1"/>
</dbReference>
<dbReference type="InterPro" id="IPR031165">
    <property type="entry name" value="GNAT_YJDJ"/>
</dbReference>
<dbReference type="InterPro" id="IPR016181">
    <property type="entry name" value="Acyl_CoA_acyltransferase"/>
</dbReference>
<gene>
    <name evidence="2" type="ORF">ACFQ2N_05780</name>
</gene>
<dbReference type="EMBL" id="JBHTKN010000003">
    <property type="protein sequence ID" value="MFD1041856.1"/>
    <property type="molecule type" value="Genomic_DNA"/>
</dbReference>
<feature type="domain" description="N-acetyltransferase" evidence="1">
    <location>
        <begin position="8"/>
        <end position="93"/>
    </location>
</feature>
<reference evidence="3" key="1">
    <citation type="journal article" date="2019" name="Int. J. Syst. Evol. Microbiol.">
        <title>The Global Catalogue of Microorganisms (GCM) 10K type strain sequencing project: providing services to taxonomists for standard genome sequencing and annotation.</title>
        <authorList>
            <consortium name="The Broad Institute Genomics Platform"/>
            <consortium name="The Broad Institute Genome Sequencing Center for Infectious Disease"/>
            <person name="Wu L."/>
            <person name="Ma J."/>
        </authorList>
    </citation>
    <scope>NUCLEOTIDE SEQUENCE [LARGE SCALE GENOMIC DNA]</scope>
    <source>
        <strain evidence="3">CCUG 55854</strain>
    </source>
</reference>
<dbReference type="Gene3D" id="3.40.630.30">
    <property type="match status" value="1"/>
</dbReference>
<dbReference type="RefSeq" id="WP_162375615.1">
    <property type="nucleotide sequence ID" value="NZ_JBHTKN010000003.1"/>
</dbReference>
<dbReference type="InterPro" id="IPR045057">
    <property type="entry name" value="Gcn5-rel_NAT"/>
</dbReference>
<organism evidence="2 3">
    <name type="scientific">Pseudoxanthomonas kaohsiungensis</name>
    <dbReference type="NCBI Taxonomy" id="283923"/>
    <lineage>
        <taxon>Bacteria</taxon>
        <taxon>Pseudomonadati</taxon>
        <taxon>Pseudomonadota</taxon>
        <taxon>Gammaproteobacteria</taxon>
        <taxon>Lysobacterales</taxon>
        <taxon>Lysobacteraceae</taxon>
        <taxon>Pseudoxanthomonas</taxon>
    </lineage>
</organism>
<proteinExistence type="predicted"/>
<dbReference type="PANTHER" id="PTHR31435:SF9">
    <property type="entry name" value="PROTEIN NATD1"/>
    <property type="match status" value="1"/>
</dbReference>
<name>A0ABW3LU68_9GAMM</name>
<dbReference type="Proteomes" id="UP001597033">
    <property type="component" value="Unassembled WGS sequence"/>
</dbReference>
<dbReference type="EC" id="2.3.1.-" evidence="2"/>
<protein>
    <submittedName>
        <fullName evidence="2">GNAT family N-acetyltransferase</fullName>
        <ecNumber evidence="2">2.3.1.-</ecNumber>
    </submittedName>
</protein>
<keyword evidence="2" id="KW-0808">Transferase</keyword>
<dbReference type="GO" id="GO:0016746">
    <property type="term" value="F:acyltransferase activity"/>
    <property type="evidence" value="ECO:0007669"/>
    <property type="project" value="UniProtKB-KW"/>
</dbReference>
<comment type="caution">
    <text evidence="2">The sequence shown here is derived from an EMBL/GenBank/DDBJ whole genome shotgun (WGS) entry which is preliminary data.</text>
</comment>
<keyword evidence="2" id="KW-0012">Acyltransferase</keyword>
<evidence type="ECO:0000313" key="2">
    <source>
        <dbReference type="EMBL" id="MFD1041856.1"/>
    </source>
</evidence>
<dbReference type="PROSITE" id="PS51729">
    <property type="entry name" value="GNAT_YJDJ"/>
    <property type="match status" value="1"/>
</dbReference>
<accession>A0ABW3LU68</accession>
<sequence length="94" mass="10260">MTDLPSVEHDPGRQRFHVEVEGHQAELVYRVQDGRLVIDHTGVPAAIGGRGIAGHLVRAAFEHAREQGWRVVPACAYARAWVARHPAYAGMVAG</sequence>
<evidence type="ECO:0000313" key="3">
    <source>
        <dbReference type="Proteomes" id="UP001597033"/>
    </source>
</evidence>
<evidence type="ECO:0000259" key="1">
    <source>
        <dbReference type="PROSITE" id="PS51729"/>
    </source>
</evidence>
<keyword evidence="3" id="KW-1185">Reference proteome</keyword>